<dbReference type="Proteomes" id="UP001057498">
    <property type="component" value="Chromosome"/>
</dbReference>
<dbReference type="EMBL" id="AP025730">
    <property type="protein sequence ID" value="BDI07889.1"/>
    <property type="molecule type" value="Genomic_DNA"/>
</dbReference>
<sequence length="182" mass="19621">MSKVHAAPDTDRRRLLGRGAALGLGTAFAGWGGLVGGAAHAAAAALGEPVRWPSVTLLDGQTLAPDHWRDAATLVVFFATTCPFCQRHNQHVEKLVQATRGQPLRVVGAALDRTAAPVQAYLQRQQYTFPVTLDAGLLREALTPRKVIPLTCVVDRSGRLREVIPGEMFEEDVLGLAKWAHT</sequence>
<evidence type="ECO:0000313" key="3">
    <source>
        <dbReference type="Proteomes" id="UP001057498"/>
    </source>
</evidence>
<organism evidence="2 3">
    <name type="scientific">Sphaerotilus microaerophilus</name>
    <dbReference type="NCBI Taxonomy" id="2914710"/>
    <lineage>
        <taxon>Bacteria</taxon>
        <taxon>Pseudomonadati</taxon>
        <taxon>Pseudomonadota</taxon>
        <taxon>Betaproteobacteria</taxon>
        <taxon>Burkholderiales</taxon>
        <taxon>Sphaerotilaceae</taxon>
        <taxon>Sphaerotilus</taxon>
    </lineage>
</organism>
<dbReference type="SUPFAM" id="SSF52833">
    <property type="entry name" value="Thioredoxin-like"/>
    <property type="match status" value="1"/>
</dbReference>
<proteinExistence type="predicted"/>
<dbReference type="Gene3D" id="3.40.30.10">
    <property type="entry name" value="Glutaredoxin"/>
    <property type="match status" value="1"/>
</dbReference>
<feature type="domain" description="Thioredoxin" evidence="1">
    <location>
        <begin position="44"/>
        <end position="182"/>
    </location>
</feature>
<dbReference type="InterPro" id="IPR013766">
    <property type="entry name" value="Thioredoxin_domain"/>
</dbReference>
<dbReference type="InterPro" id="IPR050553">
    <property type="entry name" value="Thioredoxin_ResA/DsbE_sf"/>
</dbReference>
<keyword evidence="3" id="KW-1185">Reference proteome</keyword>
<evidence type="ECO:0000313" key="2">
    <source>
        <dbReference type="EMBL" id="BDI07889.1"/>
    </source>
</evidence>
<dbReference type="Pfam" id="PF08534">
    <property type="entry name" value="Redoxin"/>
    <property type="match status" value="1"/>
</dbReference>
<dbReference type="InterPro" id="IPR006311">
    <property type="entry name" value="TAT_signal"/>
</dbReference>
<evidence type="ECO:0000259" key="1">
    <source>
        <dbReference type="PROSITE" id="PS51352"/>
    </source>
</evidence>
<protein>
    <recommendedName>
        <fullName evidence="1">Thioredoxin domain-containing protein</fullName>
    </recommendedName>
</protein>
<dbReference type="PANTHER" id="PTHR42852:SF17">
    <property type="entry name" value="THIOREDOXIN-LIKE PROTEIN HI_1115"/>
    <property type="match status" value="1"/>
</dbReference>
<dbReference type="PROSITE" id="PS51352">
    <property type="entry name" value="THIOREDOXIN_2"/>
    <property type="match status" value="1"/>
</dbReference>
<reference evidence="2" key="1">
    <citation type="submission" date="2022-04" db="EMBL/GenBank/DDBJ databases">
        <title>Whole genome sequence of Sphaerotilus sp. FB-5.</title>
        <authorList>
            <person name="Takeda M."/>
            <person name="Narihara S."/>
            <person name="Akimoto M."/>
            <person name="Akimoto R."/>
            <person name="Nishiyashiki S."/>
            <person name="Murakami T."/>
        </authorList>
    </citation>
    <scope>NUCLEOTIDE SEQUENCE</scope>
    <source>
        <strain evidence="2">FB-5</strain>
    </source>
</reference>
<name>A0ABM7YTF0_9BURK</name>
<gene>
    <name evidence="2" type="ORF">CATMQ487_48590</name>
</gene>
<dbReference type="InterPro" id="IPR036249">
    <property type="entry name" value="Thioredoxin-like_sf"/>
</dbReference>
<dbReference type="CDD" id="cd02966">
    <property type="entry name" value="TlpA_like_family"/>
    <property type="match status" value="1"/>
</dbReference>
<dbReference type="InterPro" id="IPR013740">
    <property type="entry name" value="Redoxin"/>
</dbReference>
<dbReference type="PANTHER" id="PTHR42852">
    <property type="entry name" value="THIOL:DISULFIDE INTERCHANGE PROTEIN DSBE"/>
    <property type="match status" value="1"/>
</dbReference>
<accession>A0ABM7YTF0</accession>
<dbReference type="RefSeq" id="WP_251971041.1">
    <property type="nucleotide sequence ID" value="NZ_AP025730.1"/>
</dbReference>
<dbReference type="PROSITE" id="PS51318">
    <property type="entry name" value="TAT"/>
    <property type="match status" value="1"/>
</dbReference>